<evidence type="ECO:0000313" key="5">
    <source>
        <dbReference type="EMBL" id="GGA86574.1"/>
    </source>
</evidence>
<dbReference type="EMBL" id="BMHH01000004">
    <property type="protein sequence ID" value="GGA86574.1"/>
    <property type="molecule type" value="Genomic_DNA"/>
</dbReference>
<keyword evidence="2" id="KW-0238">DNA-binding</keyword>
<evidence type="ECO:0000256" key="1">
    <source>
        <dbReference type="ARBA" id="ARBA00023015"/>
    </source>
</evidence>
<dbReference type="GO" id="GO:0003677">
    <property type="term" value="F:DNA binding"/>
    <property type="evidence" value="ECO:0007669"/>
    <property type="project" value="UniProtKB-KW"/>
</dbReference>
<reference evidence="5" key="2">
    <citation type="submission" date="2020-09" db="EMBL/GenBank/DDBJ databases">
        <authorList>
            <person name="Sun Q."/>
            <person name="Zhou Y."/>
        </authorList>
    </citation>
    <scope>NUCLEOTIDE SEQUENCE</scope>
    <source>
        <strain evidence="5">CGMCC 1.15082</strain>
    </source>
</reference>
<dbReference type="InterPro" id="IPR000524">
    <property type="entry name" value="Tscrpt_reg_HTH_GntR"/>
</dbReference>
<dbReference type="InterPro" id="IPR011711">
    <property type="entry name" value="GntR_C"/>
</dbReference>
<dbReference type="PANTHER" id="PTHR43537">
    <property type="entry name" value="TRANSCRIPTIONAL REGULATOR, GNTR FAMILY"/>
    <property type="match status" value="1"/>
</dbReference>
<keyword evidence="1" id="KW-0805">Transcription regulation</keyword>
<dbReference type="InterPro" id="IPR036390">
    <property type="entry name" value="WH_DNA-bd_sf"/>
</dbReference>
<accession>A0A916S8V2</accession>
<evidence type="ECO:0000256" key="3">
    <source>
        <dbReference type="ARBA" id="ARBA00023163"/>
    </source>
</evidence>
<dbReference type="SUPFAM" id="SSF46785">
    <property type="entry name" value="Winged helix' DNA-binding domain"/>
    <property type="match status" value="1"/>
</dbReference>
<dbReference type="RefSeq" id="WP_188822617.1">
    <property type="nucleotide sequence ID" value="NZ_BMHH01000004.1"/>
</dbReference>
<protein>
    <submittedName>
        <fullName evidence="5">GntR family transcriptional regulator</fullName>
    </submittedName>
</protein>
<dbReference type="SUPFAM" id="SSF48008">
    <property type="entry name" value="GntR ligand-binding domain-like"/>
    <property type="match status" value="1"/>
</dbReference>
<comment type="caution">
    <text evidence="5">The sequence shown here is derived from an EMBL/GenBank/DDBJ whole genome shotgun (WGS) entry which is preliminary data.</text>
</comment>
<name>A0A916S8V2_9HYPH</name>
<dbReference type="AlphaFoldDB" id="A0A916S8V2"/>
<feature type="domain" description="HTH gntR-type" evidence="4">
    <location>
        <begin position="1"/>
        <end position="68"/>
    </location>
</feature>
<dbReference type="PANTHER" id="PTHR43537:SF20">
    <property type="entry name" value="HTH-TYPE TRANSCRIPTIONAL REPRESSOR GLAR"/>
    <property type="match status" value="1"/>
</dbReference>
<dbReference type="Gene3D" id="1.20.120.530">
    <property type="entry name" value="GntR ligand-binding domain-like"/>
    <property type="match status" value="1"/>
</dbReference>
<dbReference type="SMART" id="SM00895">
    <property type="entry name" value="FCD"/>
    <property type="match status" value="1"/>
</dbReference>
<gene>
    <name evidence="5" type="ORF">GCM10011491_12780</name>
</gene>
<organism evidence="5 6">
    <name type="scientific">Brucella endophytica</name>
    <dbReference type="NCBI Taxonomy" id="1963359"/>
    <lineage>
        <taxon>Bacteria</taxon>
        <taxon>Pseudomonadati</taxon>
        <taxon>Pseudomonadota</taxon>
        <taxon>Alphaproteobacteria</taxon>
        <taxon>Hyphomicrobiales</taxon>
        <taxon>Brucellaceae</taxon>
        <taxon>Brucella/Ochrobactrum group</taxon>
        <taxon>Brucella</taxon>
    </lineage>
</organism>
<evidence type="ECO:0000259" key="4">
    <source>
        <dbReference type="PROSITE" id="PS50949"/>
    </source>
</evidence>
<dbReference type="InterPro" id="IPR008920">
    <property type="entry name" value="TF_FadR/GntR_C"/>
</dbReference>
<dbReference type="InterPro" id="IPR036388">
    <property type="entry name" value="WH-like_DNA-bd_sf"/>
</dbReference>
<proteinExistence type="predicted"/>
<keyword evidence="3" id="KW-0804">Transcription</keyword>
<sequence length="231" mass="25802">MRKIAGAARHVKDLIVSGQLEPGVRLDPELLAAHSGNTVETSREACALLVGHGLVELKSDDDYYVEQTGAKDLREVMAVRFLLQGTALRASIAAGDAEWEKNLERAYKRLIAFYPPDKDREGNNLEKNLLEFLVRYREFHQALISACPVTKLLSLLDTLFDQGARYCRSADSGAAVLKHIPKPLECWRDPEGHERILLAALDRDPETASEELRLHLLTRIGAPPQNPIFLN</sequence>
<dbReference type="Pfam" id="PF07729">
    <property type="entry name" value="FCD"/>
    <property type="match status" value="1"/>
</dbReference>
<dbReference type="GO" id="GO:0003700">
    <property type="term" value="F:DNA-binding transcription factor activity"/>
    <property type="evidence" value="ECO:0007669"/>
    <property type="project" value="InterPro"/>
</dbReference>
<evidence type="ECO:0000256" key="2">
    <source>
        <dbReference type="ARBA" id="ARBA00023125"/>
    </source>
</evidence>
<dbReference type="Proteomes" id="UP000646478">
    <property type="component" value="Unassembled WGS sequence"/>
</dbReference>
<dbReference type="PROSITE" id="PS50949">
    <property type="entry name" value="HTH_GNTR"/>
    <property type="match status" value="1"/>
</dbReference>
<keyword evidence="6" id="KW-1185">Reference proteome</keyword>
<dbReference type="Gene3D" id="1.10.10.10">
    <property type="entry name" value="Winged helix-like DNA-binding domain superfamily/Winged helix DNA-binding domain"/>
    <property type="match status" value="1"/>
</dbReference>
<reference evidence="5" key="1">
    <citation type="journal article" date="2014" name="Int. J. Syst. Evol. Microbiol.">
        <title>Complete genome sequence of Corynebacterium casei LMG S-19264T (=DSM 44701T), isolated from a smear-ripened cheese.</title>
        <authorList>
            <consortium name="US DOE Joint Genome Institute (JGI-PGF)"/>
            <person name="Walter F."/>
            <person name="Albersmeier A."/>
            <person name="Kalinowski J."/>
            <person name="Ruckert C."/>
        </authorList>
    </citation>
    <scope>NUCLEOTIDE SEQUENCE</scope>
    <source>
        <strain evidence="5">CGMCC 1.15082</strain>
    </source>
</reference>
<evidence type="ECO:0000313" key="6">
    <source>
        <dbReference type="Proteomes" id="UP000646478"/>
    </source>
</evidence>